<dbReference type="PANTHER" id="PTHR23291">
    <property type="entry name" value="BAX INHIBITOR-RELATED"/>
    <property type="match status" value="1"/>
</dbReference>
<keyword evidence="5 6" id="KW-0472">Membrane</keyword>
<dbReference type="Pfam" id="PF01027">
    <property type="entry name" value="Bax1-I"/>
    <property type="match status" value="1"/>
</dbReference>
<evidence type="ECO:0000256" key="1">
    <source>
        <dbReference type="ARBA" id="ARBA00004141"/>
    </source>
</evidence>
<evidence type="ECO:0000313" key="8">
    <source>
        <dbReference type="Proteomes" id="UP001565236"/>
    </source>
</evidence>
<dbReference type="InterPro" id="IPR006214">
    <property type="entry name" value="Bax_inhibitor_1-related"/>
</dbReference>
<comment type="subcellular location">
    <subcellularLocation>
        <location evidence="1">Membrane</location>
        <topology evidence="1">Multi-pass membrane protein</topology>
    </subcellularLocation>
</comment>
<feature type="transmembrane region" description="Helical" evidence="6">
    <location>
        <begin position="182"/>
        <end position="201"/>
    </location>
</feature>
<comment type="caution">
    <text evidence="7">The sequence shown here is derived from an EMBL/GenBank/DDBJ whole genome shotgun (WGS) entry which is preliminary data.</text>
</comment>
<name>A0ABV4DR21_9LACO</name>
<feature type="transmembrane region" description="Helical" evidence="6">
    <location>
        <begin position="96"/>
        <end position="118"/>
    </location>
</feature>
<feature type="transmembrane region" description="Helical" evidence="6">
    <location>
        <begin position="207"/>
        <end position="227"/>
    </location>
</feature>
<gene>
    <name evidence="7" type="ORF">AALT52_05410</name>
</gene>
<sequence>MNIKKSSSRSDDHYSKKLRSLTKEVASVGSADGNYVGKFRLVQKASKFAPDENEVSFLQRHVLQVYLIFVIQLFYTGIVSWYMYLHPKLLLKLLKGLLFAHGLVFLALCFVLLALLTFAQKTDSLILGMVATLGFTTAWGIMMGLVPIFYDGKLIFEALVLTIIIYLGSALFGFLTRNNLTGWGTPLFGGLLALIALGFFQHYYANSFLNIVILIADIIIFTLYSAYDNQMIKIRFLDKLRDGIPDSGKSWWLLAMSSSIDIYLDFVNLFLDILNLLGDGDDDD</sequence>
<evidence type="ECO:0000256" key="2">
    <source>
        <dbReference type="ARBA" id="ARBA00010350"/>
    </source>
</evidence>
<feature type="transmembrane region" description="Helical" evidence="6">
    <location>
        <begin position="125"/>
        <end position="149"/>
    </location>
</feature>
<keyword evidence="8" id="KW-1185">Reference proteome</keyword>
<organism evidence="7 8">
    <name type="scientific">Ligilactobacillus faecis</name>
    <dbReference type="NCBI Taxonomy" id="762833"/>
    <lineage>
        <taxon>Bacteria</taxon>
        <taxon>Bacillati</taxon>
        <taxon>Bacillota</taxon>
        <taxon>Bacilli</taxon>
        <taxon>Lactobacillales</taxon>
        <taxon>Lactobacillaceae</taxon>
        <taxon>Ligilactobacillus</taxon>
    </lineage>
</organism>
<keyword evidence="4 6" id="KW-1133">Transmembrane helix</keyword>
<proteinExistence type="inferred from homology"/>
<dbReference type="Proteomes" id="UP001565236">
    <property type="component" value="Unassembled WGS sequence"/>
</dbReference>
<evidence type="ECO:0000256" key="3">
    <source>
        <dbReference type="ARBA" id="ARBA00022692"/>
    </source>
</evidence>
<accession>A0ABV4DR21</accession>
<feature type="transmembrane region" description="Helical" evidence="6">
    <location>
        <begin position="155"/>
        <end position="175"/>
    </location>
</feature>
<keyword evidence="3 6" id="KW-0812">Transmembrane</keyword>
<dbReference type="PANTHER" id="PTHR23291:SF50">
    <property type="entry name" value="PROTEIN LIFEGUARD 4"/>
    <property type="match status" value="1"/>
</dbReference>
<feature type="transmembrane region" description="Helical" evidence="6">
    <location>
        <begin position="65"/>
        <end position="84"/>
    </location>
</feature>
<protein>
    <submittedName>
        <fullName evidence="7">Bax inhibitor-1 family protein</fullName>
    </submittedName>
</protein>
<dbReference type="EMBL" id="JBCLUF010000015">
    <property type="protein sequence ID" value="MEY8662323.1"/>
    <property type="molecule type" value="Genomic_DNA"/>
</dbReference>
<evidence type="ECO:0000256" key="6">
    <source>
        <dbReference type="RuleBase" id="RU004379"/>
    </source>
</evidence>
<reference evidence="7 8" key="1">
    <citation type="submission" date="2024-03" db="EMBL/GenBank/DDBJ databases">
        <title>Mouse gut bacterial collection (mGBC) of GemPharmatech.</title>
        <authorList>
            <person name="He Y."/>
            <person name="Dong L."/>
            <person name="Wu D."/>
            <person name="Gao X."/>
            <person name="Lin Z."/>
        </authorList>
    </citation>
    <scope>NUCLEOTIDE SEQUENCE [LARGE SCALE GENOMIC DNA]</scope>
    <source>
        <strain evidence="7 8">15-30</strain>
    </source>
</reference>
<comment type="similarity">
    <text evidence="2 6">Belongs to the BI1 family.</text>
</comment>
<evidence type="ECO:0000256" key="4">
    <source>
        <dbReference type="ARBA" id="ARBA00022989"/>
    </source>
</evidence>
<evidence type="ECO:0000256" key="5">
    <source>
        <dbReference type="ARBA" id="ARBA00023136"/>
    </source>
</evidence>
<evidence type="ECO:0000313" key="7">
    <source>
        <dbReference type="EMBL" id="MEY8662323.1"/>
    </source>
</evidence>